<sequence>MYVKVKKLHPQAILPQRQTTGSSGFDLHVLDAVTWDCARAPYDDHFTSITICPGDRILVRTGIALQLELGMEGQVRPRSGLALRHGITLLNTPGTIDADYRGDIGLILINLGQQPVEIGKGERVGQLVIQPVWHQLQLVEIEELELTQRGTGGFGHTGV</sequence>
<dbReference type="OrthoDB" id="9809956at2"/>
<organism evidence="7 8">
    <name type="scientific">Heliophilum fasciatum</name>
    <dbReference type="NCBI Taxonomy" id="35700"/>
    <lineage>
        <taxon>Bacteria</taxon>
        <taxon>Bacillati</taxon>
        <taxon>Bacillota</taxon>
        <taxon>Clostridia</taxon>
        <taxon>Eubacteriales</taxon>
        <taxon>Heliobacteriaceae</taxon>
        <taxon>Heliophilum</taxon>
    </lineage>
</organism>
<dbReference type="Proteomes" id="UP000294813">
    <property type="component" value="Unassembled WGS sequence"/>
</dbReference>
<comment type="caution">
    <text evidence="5">Lacks conserved residue(s) required for the propagation of feature annotation.</text>
</comment>
<keyword evidence="2 5" id="KW-0378">Hydrolase</keyword>
<keyword evidence="5" id="KW-0479">Metal-binding</keyword>
<dbReference type="InterPro" id="IPR008181">
    <property type="entry name" value="dUTPase"/>
</dbReference>
<accession>A0A4R2RF25</accession>
<feature type="domain" description="dUTPase-like" evidence="6">
    <location>
        <begin position="13"/>
        <end position="158"/>
    </location>
</feature>
<dbReference type="Pfam" id="PF00692">
    <property type="entry name" value="dUTPase"/>
    <property type="match status" value="1"/>
</dbReference>
<evidence type="ECO:0000259" key="6">
    <source>
        <dbReference type="Pfam" id="PF00692"/>
    </source>
</evidence>
<comment type="similarity">
    <text evidence="1 5">Belongs to the dUTPase family.</text>
</comment>
<dbReference type="EMBL" id="SLXT01000031">
    <property type="protein sequence ID" value="TCP61028.1"/>
    <property type="molecule type" value="Genomic_DNA"/>
</dbReference>
<feature type="binding site" evidence="5">
    <location>
        <position position="91"/>
    </location>
    <ligand>
        <name>substrate</name>
    </ligand>
</feature>
<dbReference type="PANTHER" id="PTHR11241:SF0">
    <property type="entry name" value="DEOXYURIDINE 5'-TRIPHOSPHATE NUCLEOTIDOHYDROLASE"/>
    <property type="match status" value="1"/>
</dbReference>
<dbReference type="GO" id="GO:0046081">
    <property type="term" value="P:dUTP catabolic process"/>
    <property type="evidence" value="ECO:0007669"/>
    <property type="project" value="InterPro"/>
</dbReference>
<evidence type="ECO:0000256" key="1">
    <source>
        <dbReference type="ARBA" id="ARBA00006581"/>
    </source>
</evidence>
<evidence type="ECO:0000256" key="3">
    <source>
        <dbReference type="ARBA" id="ARBA00023080"/>
    </source>
</evidence>
<evidence type="ECO:0000256" key="5">
    <source>
        <dbReference type="HAMAP-Rule" id="MF_00116"/>
    </source>
</evidence>
<dbReference type="UniPathway" id="UPA00610">
    <property type="reaction ID" value="UER00666"/>
</dbReference>
<dbReference type="PANTHER" id="PTHR11241">
    <property type="entry name" value="DEOXYURIDINE 5'-TRIPHOSPHATE NUCLEOTIDOHYDROLASE"/>
    <property type="match status" value="1"/>
</dbReference>
<dbReference type="SUPFAM" id="SSF51283">
    <property type="entry name" value="dUTPase-like"/>
    <property type="match status" value="1"/>
</dbReference>
<keyword evidence="8" id="KW-1185">Reference proteome</keyword>
<dbReference type="GO" id="GO:0004170">
    <property type="term" value="F:dUTP diphosphatase activity"/>
    <property type="evidence" value="ECO:0007669"/>
    <property type="project" value="UniProtKB-UniRule"/>
</dbReference>
<keyword evidence="5" id="KW-0460">Magnesium</keyword>
<keyword evidence="3 5" id="KW-0546">Nucleotide metabolism</keyword>
<dbReference type="CDD" id="cd07557">
    <property type="entry name" value="trimeric_dUTPase"/>
    <property type="match status" value="1"/>
</dbReference>
<comment type="caution">
    <text evidence="7">The sequence shown here is derived from an EMBL/GenBank/DDBJ whole genome shotgun (WGS) entry which is preliminary data.</text>
</comment>
<dbReference type="HAMAP" id="MF_00116">
    <property type="entry name" value="dUTPase_bact"/>
    <property type="match status" value="1"/>
</dbReference>
<proteinExistence type="inferred from homology"/>
<dbReference type="GO" id="GO:0000287">
    <property type="term" value="F:magnesium ion binding"/>
    <property type="evidence" value="ECO:0007669"/>
    <property type="project" value="UniProtKB-UniRule"/>
</dbReference>
<reference evidence="7 8" key="1">
    <citation type="submission" date="2019-03" db="EMBL/GenBank/DDBJ databases">
        <title>Genomic Encyclopedia of Type Strains, Phase IV (KMG-IV): sequencing the most valuable type-strain genomes for metagenomic binning, comparative biology and taxonomic classification.</title>
        <authorList>
            <person name="Goeker M."/>
        </authorList>
    </citation>
    <scope>NUCLEOTIDE SEQUENCE [LARGE SCALE GENOMIC DNA]</scope>
    <source>
        <strain evidence="7 8">DSM 11170</strain>
    </source>
</reference>
<feature type="binding site" evidence="5">
    <location>
        <begin position="78"/>
        <end position="80"/>
    </location>
    <ligand>
        <name>substrate</name>
    </ligand>
</feature>
<dbReference type="InterPro" id="IPR033704">
    <property type="entry name" value="dUTPase_trimeric"/>
</dbReference>
<comment type="pathway">
    <text evidence="5">Pyrimidine metabolism; dUMP biosynthesis; dUMP from dCTP (dUTP route): step 2/2.</text>
</comment>
<dbReference type="NCBIfam" id="NF001862">
    <property type="entry name" value="PRK00601.1"/>
    <property type="match status" value="1"/>
</dbReference>
<dbReference type="AlphaFoldDB" id="A0A4R2RF25"/>
<protein>
    <recommendedName>
        <fullName evidence="5">Deoxyuridine 5'-triphosphate nucleotidohydrolase</fullName>
        <shortName evidence="5">dUTPase</shortName>
        <ecNumber evidence="5">3.6.1.23</ecNumber>
    </recommendedName>
    <alternativeName>
        <fullName evidence="5">dUTP pyrophosphatase</fullName>
    </alternativeName>
</protein>
<evidence type="ECO:0000256" key="4">
    <source>
        <dbReference type="ARBA" id="ARBA00047686"/>
    </source>
</evidence>
<dbReference type="InterPro" id="IPR036157">
    <property type="entry name" value="dUTPase-like_sf"/>
</dbReference>
<name>A0A4R2RF25_9FIRM</name>
<dbReference type="Gene3D" id="2.70.40.10">
    <property type="match status" value="1"/>
</dbReference>
<comment type="function">
    <text evidence="5">This enzyme is involved in nucleotide metabolism: it produces dUMP, the immediate precursor of thymidine nucleotides and it decreases the intracellular concentration of dUTP so that uracil cannot be incorporated into DNA.</text>
</comment>
<dbReference type="NCBIfam" id="TIGR00576">
    <property type="entry name" value="dut"/>
    <property type="match status" value="1"/>
</dbReference>
<comment type="catalytic activity">
    <reaction evidence="4 5">
        <text>dUTP + H2O = dUMP + diphosphate + H(+)</text>
        <dbReference type="Rhea" id="RHEA:10248"/>
        <dbReference type="ChEBI" id="CHEBI:15377"/>
        <dbReference type="ChEBI" id="CHEBI:15378"/>
        <dbReference type="ChEBI" id="CHEBI:33019"/>
        <dbReference type="ChEBI" id="CHEBI:61555"/>
        <dbReference type="ChEBI" id="CHEBI:246422"/>
        <dbReference type="EC" id="3.6.1.23"/>
    </reaction>
</comment>
<gene>
    <name evidence="5" type="primary">dut</name>
    <name evidence="7" type="ORF">EDD73_13124</name>
</gene>
<evidence type="ECO:0000256" key="2">
    <source>
        <dbReference type="ARBA" id="ARBA00022801"/>
    </source>
</evidence>
<comment type="cofactor">
    <cofactor evidence="5">
        <name>Mg(2+)</name>
        <dbReference type="ChEBI" id="CHEBI:18420"/>
    </cofactor>
</comment>
<evidence type="ECO:0000313" key="7">
    <source>
        <dbReference type="EMBL" id="TCP61028.1"/>
    </source>
</evidence>
<feature type="binding site" evidence="5">
    <location>
        <begin position="95"/>
        <end position="97"/>
    </location>
    <ligand>
        <name>substrate</name>
    </ligand>
</feature>
<dbReference type="GO" id="GO:0006226">
    <property type="term" value="P:dUMP biosynthetic process"/>
    <property type="evidence" value="ECO:0007669"/>
    <property type="project" value="UniProtKB-UniRule"/>
</dbReference>
<dbReference type="EC" id="3.6.1.23" evidence="5"/>
<dbReference type="InterPro" id="IPR029054">
    <property type="entry name" value="dUTPase-like"/>
</dbReference>
<dbReference type="RefSeq" id="WP_131920517.1">
    <property type="nucleotide sequence ID" value="NZ_JAOQNU010000032.1"/>
</dbReference>
<evidence type="ECO:0000313" key="8">
    <source>
        <dbReference type="Proteomes" id="UP000294813"/>
    </source>
</evidence>